<dbReference type="RefSeq" id="WP_188086988.1">
    <property type="nucleotide sequence ID" value="NZ_JACVFC010000001.1"/>
</dbReference>
<accession>A0ABR7THB4</accession>
<organism evidence="1 2">
    <name type="scientific">Chitinophaga qingshengii</name>
    <dbReference type="NCBI Taxonomy" id="1569794"/>
    <lineage>
        <taxon>Bacteria</taxon>
        <taxon>Pseudomonadati</taxon>
        <taxon>Bacteroidota</taxon>
        <taxon>Chitinophagia</taxon>
        <taxon>Chitinophagales</taxon>
        <taxon>Chitinophagaceae</taxon>
        <taxon>Chitinophaga</taxon>
    </lineage>
</organism>
<evidence type="ECO:0000313" key="1">
    <source>
        <dbReference type="EMBL" id="MBC9929896.1"/>
    </source>
</evidence>
<dbReference type="EMBL" id="JACVFC010000001">
    <property type="protein sequence ID" value="MBC9929896.1"/>
    <property type="molecule type" value="Genomic_DNA"/>
</dbReference>
<evidence type="ECO:0000313" key="2">
    <source>
        <dbReference type="Proteomes" id="UP000659124"/>
    </source>
</evidence>
<dbReference type="Proteomes" id="UP000659124">
    <property type="component" value="Unassembled WGS sequence"/>
</dbReference>
<keyword evidence="2" id="KW-1185">Reference proteome</keyword>
<protein>
    <submittedName>
        <fullName evidence="1">Uncharacterized protein</fullName>
    </submittedName>
</protein>
<sequence length="254" mass="29514">MQHLLLILSTMFSFFSDYQGHGPALPSLPHNDSLGIGLLQVSFIEPIPLYASAEATQPFDTLVIKQKKDGSYAFLTKVLKKNLAPFRLFEGDTNEGGRRHTNMGLIHFPPELQLRVIKATSTHFQVVINEQEKLTVFIRINPAYTMYHKLFDRERNASKTDPRWYVYETWENVLQRAYIVHIKKDIPVFESPGGDRIPFPKLEDGCDDCFHIGEIKGDWAQMIDRQDRKKKPYGWVKWRDAKTLLVTYMEFGYE</sequence>
<comment type="caution">
    <text evidence="1">The sequence shown here is derived from an EMBL/GenBank/DDBJ whole genome shotgun (WGS) entry which is preliminary data.</text>
</comment>
<gene>
    <name evidence="1" type="ORF">ICL07_05870</name>
</gene>
<reference evidence="1 2" key="1">
    <citation type="submission" date="2020-09" db="EMBL/GenBank/DDBJ databases">
        <title>Genome sequences of type strains of Chitinophaga qingshengii and Chitinophaga varians.</title>
        <authorList>
            <person name="Kittiwongwattana C."/>
        </authorList>
    </citation>
    <scope>NUCLEOTIDE SEQUENCE [LARGE SCALE GENOMIC DNA]</scope>
    <source>
        <strain evidence="1 2">JCM 30026</strain>
    </source>
</reference>
<name>A0ABR7THB4_9BACT</name>
<proteinExistence type="predicted"/>